<feature type="region of interest" description="Disordered" evidence="1">
    <location>
        <begin position="154"/>
        <end position="179"/>
    </location>
</feature>
<feature type="compositionally biased region" description="Basic and acidic residues" evidence="1">
    <location>
        <begin position="154"/>
        <end position="163"/>
    </location>
</feature>
<feature type="compositionally biased region" description="Low complexity" evidence="1">
    <location>
        <begin position="422"/>
        <end position="436"/>
    </location>
</feature>
<dbReference type="EMBL" id="JARBJD010000087">
    <property type="protein sequence ID" value="KAK2953754.1"/>
    <property type="molecule type" value="Genomic_DNA"/>
</dbReference>
<gene>
    <name evidence="3" type="ORF">BLNAU_11311</name>
</gene>
<accession>A0ABQ9XRX9</accession>
<evidence type="ECO:0000313" key="4">
    <source>
        <dbReference type="Proteomes" id="UP001281761"/>
    </source>
</evidence>
<evidence type="ECO:0000313" key="3">
    <source>
        <dbReference type="EMBL" id="KAK2953754.1"/>
    </source>
</evidence>
<reference evidence="3 4" key="1">
    <citation type="journal article" date="2022" name="bioRxiv">
        <title>Genomics of Preaxostyla Flagellates Illuminates Evolutionary Transitions and the Path Towards Mitochondrial Loss.</title>
        <authorList>
            <person name="Novak L.V.F."/>
            <person name="Treitli S.C."/>
            <person name="Pyrih J."/>
            <person name="Halakuc P."/>
            <person name="Pipaliya S.V."/>
            <person name="Vacek V."/>
            <person name="Brzon O."/>
            <person name="Soukal P."/>
            <person name="Eme L."/>
            <person name="Dacks J.B."/>
            <person name="Karnkowska A."/>
            <person name="Elias M."/>
            <person name="Hampl V."/>
        </authorList>
    </citation>
    <scope>NUCLEOTIDE SEQUENCE [LARGE SCALE GENOMIC DNA]</scope>
    <source>
        <strain evidence="3">NAU3</strain>
        <tissue evidence="3">Gut</tissue>
    </source>
</reference>
<evidence type="ECO:0000256" key="1">
    <source>
        <dbReference type="SAM" id="MobiDB-lite"/>
    </source>
</evidence>
<dbReference type="Proteomes" id="UP001281761">
    <property type="component" value="Unassembled WGS sequence"/>
</dbReference>
<feature type="domain" description="PSP proline-rich" evidence="2">
    <location>
        <begin position="217"/>
        <end position="272"/>
    </location>
</feature>
<proteinExistence type="predicted"/>
<feature type="compositionally biased region" description="Basic residues" evidence="1">
    <location>
        <begin position="164"/>
        <end position="177"/>
    </location>
</feature>
<feature type="compositionally biased region" description="Acidic residues" evidence="1">
    <location>
        <begin position="321"/>
        <end position="347"/>
    </location>
</feature>
<sequence length="463" mass="53107">MEDLYVDPEFLEDEHFKKVIEKYVIAPSQAALEAEEKDKYDDKDGMLIEDEEPNKFDFKQPTQTLSKKKQKLMNRLSIAELKQTVRRPEVVEMHDANSREPRLLVHLKSARNTVPVPRHWIQKRKYLSAKMGIEKSLYRLPDYIERTEIGQMREAQEELESSKSRKQKQREKRRPKLGRVSVDYEQMHDAFFRYQTKPPLSIHGDIYYEGKEYEINAKKFKPGRMSDELKEALGMLGARGIPPPWLLSMQRYGPPPSYPNLKIPGLNAPIPVREGAQFGFGAGQWGKAPTDEQGIPLYGDVFAKDEEDEERREETAHWGQMEDEEEDSDESEEEEESEGMDVDEELADPTNIHSSGIQTVSAGFQSSAPQFELRKRTGEAVKPLSADKPYVDVPMEDAVFDNRAQFPSTMRYDLGAVFSRTAVPTTATSSVTTTSTNKNESEAERKGRQLAAELEKQTQQFKF</sequence>
<feature type="compositionally biased region" description="Polar residues" evidence="1">
    <location>
        <begin position="351"/>
        <end position="369"/>
    </location>
</feature>
<name>A0ABQ9XRX9_9EUKA</name>
<evidence type="ECO:0000259" key="2">
    <source>
        <dbReference type="SMART" id="SM00581"/>
    </source>
</evidence>
<dbReference type="Pfam" id="PF04037">
    <property type="entry name" value="DUF382"/>
    <property type="match status" value="1"/>
</dbReference>
<feature type="region of interest" description="Disordered" evidence="1">
    <location>
        <begin position="422"/>
        <end position="447"/>
    </location>
</feature>
<organism evidence="3 4">
    <name type="scientific">Blattamonas nauphoetae</name>
    <dbReference type="NCBI Taxonomy" id="2049346"/>
    <lineage>
        <taxon>Eukaryota</taxon>
        <taxon>Metamonada</taxon>
        <taxon>Preaxostyla</taxon>
        <taxon>Oxymonadida</taxon>
        <taxon>Blattamonas</taxon>
    </lineage>
</organism>
<protein>
    <submittedName>
        <fullName evidence="3">Splicing factor 3B subunit 2</fullName>
    </submittedName>
</protein>
<dbReference type="InterPro" id="IPR006568">
    <property type="entry name" value="PSP_pro-rich"/>
</dbReference>
<dbReference type="InterPro" id="IPR052584">
    <property type="entry name" value="U2_snRNP_Complex_Component"/>
</dbReference>
<dbReference type="SMART" id="SM00581">
    <property type="entry name" value="PSP"/>
    <property type="match status" value="1"/>
</dbReference>
<dbReference type="InterPro" id="IPR007180">
    <property type="entry name" value="DUF382"/>
</dbReference>
<comment type="caution">
    <text evidence="3">The sequence shown here is derived from an EMBL/GenBank/DDBJ whole genome shotgun (WGS) entry which is preliminary data.</text>
</comment>
<dbReference type="Pfam" id="PF04046">
    <property type="entry name" value="PSP"/>
    <property type="match status" value="1"/>
</dbReference>
<feature type="region of interest" description="Disordered" evidence="1">
    <location>
        <begin position="304"/>
        <end position="371"/>
    </location>
</feature>
<dbReference type="PANTHER" id="PTHR12785">
    <property type="entry name" value="SPLICING FACTOR 3B"/>
    <property type="match status" value="1"/>
</dbReference>
<dbReference type="PANTHER" id="PTHR12785:SF6">
    <property type="entry name" value="SPLICING FACTOR 3B SUBUNIT 2"/>
    <property type="match status" value="1"/>
</dbReference>
<keyword evidence="4" id="KW-1185">Reference proteome</keyword>